<dbReference type="InterPro" id="IPR036465">
    <property type="entry name" value="vWFA_dom_sf"/>
</dbReference>
<proteinExistence type="predicted"/>
<reference evidence="9" key="1">
    <citation type="submission" date="2019-08" db="EMBL/GenBank/DDBJ databases">
        <title>The improved chromosome-level genome for the pearl oyster Pinctada fucata martensii using PacBio sequencing and Hi-C.</title>
        <authorList>
            <person name="Zheng Z."/>
        </authorList>
    </citation>
    <scope>NUCLEOTIDE SEQUENCE</scope>
    <source>
        <strain evidence="9">ZZ-2019</strain>
        <tissue evidence="9">Adductor muscle</tissue>
    </source>
</reference>
<protein>
    <recommendedName>
        <fullName evidence="8">VWFA domain-containing protein</fullName>
    </recommendedName>
</protein>
<dbReference type="SMART" id="SM00327">
    <property type="entry name" value="VWA"/>
    <property type="match status" value="2"/>
</dbReference>
<dbReference type="PRINTS" id="PR00453">
    <property type="entry name" value="VWFADOMAIN"/>
</dbReference>
<evidence type="ECO:0000256" key="6">
    <source>
        <dbReference type="SAM" id="MobiDB-lite"/>
    </source>
</evidence>
<keyword evidence="7" id="KW-0812">Transmembrane</keyword>
<dbReference type="PROSITE" id="PS50234">
    <property type="entry name" value="VWFA"/>
    <property type="match status" value="2"/>
</dbReference>
<dbReference type="Gene3D" id="3.40.50.410">
    <property type="entry name" value="von Willebrand factor, type A domain"/>
    <property type="match status" value="3"/>
</dbReference>
<evidence type="ECO:0000256" key="2">
    <source>
        <dbReference type="ARBA" id="ARBA00022525"/>
    </source>
</evidence>
<feature type="transmembrane region" description="Helical" evidence="7">
    <location>
        <begin position="92"/>
        <end position="111"/>
    </location>
</feature>
<organism evidence="9 10">
    <name type="scientific">Pinctada imbricata</name>
    <name type="common">Atlantic pearl-oyster</name>
    <name type="synonym">Pinctada martensii</name>
    <dbReference type="NCBI Taxonomy" id="66713"/>
    <lineage>
        <taxon>Eukaryota</taxon>
        <taxon>Metazoa</taxon>
        <taxon>Spiralia</taxon>
        <taxon>Lophotrochozoa</taxon>
        <taxon>Mollusca</taxon>
        <taxon>Bivalvia</taxon>
        <taxon>Autobranchia</taxon>
        <taxon>Pteriomorphia</taxon>
        <taxon>Pterioida</taxon>
        <taxon>Pterioidea</taxon>
        <taxon>Pteriidae</taxon>
        <taxon>Pinctada</taxon>
    </lineage>
</organism>
<evidence type="ECO:0000256" key="4">
    <source>
        <dbReference type="ARBA" id="ARBA00022737"/>
    </source>
</evidence>
<dbReference type="CDD" id="cd01472">
    <property type="entry name" value="vWA_collagen"/>
    <property type="match status" value="2"/>
</dbReference>
<dbReference type="SUPFAM" id="SSF53300">
    <property type="entry name" value="vWA-like"/>
    <property type="match status" value="3"/>
</dbReference>
<dbReference type="Pfam" id="PF00092">
    <property type="entry name" value="VWA"/>
    <property type="match status" value="2"/>
</dbReference>
<keyword evidence="3" id="KW-0732">Signal</keyword>
<accession>A0AA88Y905</accession>
<evidence type="ECO:0000256" key="3">
    <source>
        <dbReference type="ARBA" id="ARBA00022729"/>
    </source>
</evidence>
<feature type="domain" description="VWFA" evidence="8">
    <location>
        <begin position="459"/>
        <end position="633"/>
    </location>
</feature>
<sequence>MTSICKIDCYAKQILCTKDDSKLHVINTIIRCCISRSKTKRRTDTIEEVKNKKGPNKFNQRKENHRKVKSTQEKLPQRKSTQGKRRLRRPTMNPFSSLFTVIFTLIVQQSWTAIVPMNDQAFEECKGNIADVVFILDSSASIYPPDFDKQISFVDSIVDRFNIGPNQIRVGVETFGETNWLKFHLNRYTDAKSLKRAIKAIRFRPGKWTNTSAALIYATETMFTQEKGERPDVTNIAVVITDGKSTKPKITKAAAEKARAAGIQIFAIGVGKNYDRKELEDIATKPSKDFVFTVDNYKALDSIIETFASRTCLLIRTTASPSLPTPSTHTTTVIKNATTTVITTERNFTFAHVDSDHEIKPSVVQGTHVNTTYRLQPTVVKTTHVDTTRRIQPEVIKTIHTDTTRRIQPTVVRTTQVDTRPSVSRTTYVDTIRRIQPPYIGSQRNNAQILDVCGGKPADIYFVMDSSRSIGLANYHKQKEFVKRLVGAFDLGYDKTRIGVVSYSNNYRLDIPLGSTGSVSQLRAAIDNVPYHARGTNTGDAIQFVRTVGFSDGMARRGVAQVMIVITDGLSRFPAKTAQEASLAHDAGIYTFAIGIGRGVDKGELSSIASNPDREFMFYVDGFDALNSIRDLLATRTCEKLPKDESAKPVATLPPQQYTDIVFVYDVYGIGARKASVIHQFILSVLDNLDLKSGYVQVGRLVEICPTIQLVNLGGLDSQTSMTSSFHYPGITDLIKQLESYGFSQGNGARFGAKKTAVIFLDENEHDIMRAVRQIEALDNMNVLTIIMGDEEKYRIPNTDNKQYVTIPDYNKLPDYKYNFQSDACFCGQN</sequence>
<evidence type="ECO:0000259" key="8">
    <source>
        <dbReference type="PROSITE" id="PS50234"/>
    </source>
</evidence>
<evidence type="ECO:0000313" key="9">
    <source>
        <dbReference type="EMBL" id="KAK3096894.1"/>
    </source>
</evidence>
<gene>
    <name evidence="9" type="ORF">FSP39_004520</name>
</gene>
<dbReference type="EMBL" id="VSWD01000007">
    <property type="protein sequence ID" value="KAK3096894.1"/>
    <property type="molecule type" value="Genomic_DNA"/>
</dbReference>
<dbReference type="InterPro" id="IPR002035">
    <property type="entry name" value="VWF_A"/>
</dbReference>
<dbReference type="GO" id="GO:0005576">
    <property type="term" value="C:extracellular region"/>
    <property type="evidence" value="ECO:0007669"/>
    <property type="project" value="UniProtKB-SubCell"/>
</dbReference>
<dbReference type="InterPro" id="IPR050525">
    <property type="entry name" value="ECM_Assembly_Org"/>
</dbReference>
<keyword evidence="4" id="KW-0677">Repeat</keyword>
<feature type="region of interest" description="Disordered" evidence="6">
    <location>
        <begin position="50"/>
        <end position="89"/>
    </location>
</feature>
<dbReference type="PANTHER" id="PTHR24020">
    <property type="entry name" value="COLLAGEN ALPHA"/>
    <property type="match status" value="1"/>
</dbReference>
<keyword evidence="7" id="KW-0472">Membrane</keyword>
<dbReference type="PANTHER" id="PTHR24020:SF20">
    <property type="entry name" value="PH DOMAIN-CONTAINING PROTEIN"/>
    <property type="match status" value="1"/>
</dbReference>
<dbReference type="Proteomes" id="UP001186944">
    <property type="component" value="Unassembled WGS sequence"/>
</dbReference>
<dbReference type="FunFam" id="3.40.50.410:FF:000004">
    <property type="entry name" value="collagen alpha-6(VI) chain"/>
    <property type="match status" value="1"/>
</dbReference>
<comment type="subcellular location">
    <subcellularLocation>
        <location evidence="1">Secreted</location>
    </subcellularLocation>
</comment>
<comment type="caution">
    <text evidence="9">The sequence shown here is derived from an EMBL/GenBank/DDBJ whole genome shotgun (WGS) entry which is preliminary data.</text>
</comment>
<evidence type="ECO:0000256" key="7">
    <source>
        <dbReference type="SAM" id="Phobius"/>
    </source>
</evidence>
<feature type="domain" description="VWFA" evidence="8">
    <location>
        <begin position="131"/>
        <end position="307"/>
    </location>
</feature>
<keyword evidence="5" id="KW-0325">Glycoprotein</keyword>
<keyword evidence="2" id="KW-0964">Secreted</keyword>
<keyword evidence="7" id="KW-1133">Transmembrane helix</keyword>
<evidence type="ECO:0000256" key="5">
    <source>
        <dbReference type="ARBA" id="ARBA00023180"/>
    </source>
</evidence>
<keyword evidence="10" id="KW-1185">Reference proteome</keyword>
<name>A0AA88Y905_PINIB</name>
<dbReference type="AlphaFoldDB" id="A0AA88Y905"/>
<evidence type="ECO:0000256" key="1">
    <source>
        <dbReference type="ARBA" id="ARBA00004613"/>
    </source>
</evidence>
<evidence type="ECO:0000313" key="10">
    <source>
        <dbReference type="Proteomes" id="UP001186944"/>
    </source>
</evidence>